<dbReference type="VEuPathDB" id="ToxoDB:ENH_00024240"/>
<dbReference type="GeneID" id="25472594"/>
<dbReference type="EMBL" id="HG722577">
    <property type="protein sequence ID" value="CDJ62734.1"/>
    <property type="molecule type" value="Genomic_DNA"/>
</dbReference>
<keyword evidence="2" id="KW-1185">Reference proteome</keyword>
<accession>U6MJV5</accession>
<protein>
    <submittedName>
        <fullName evidence="1">Uncharacterized protein</fullName>
    </submittedName>
</protein>
<organism evidence="1 2">
    <name type="scientific">Eimeria necatrix</name>
    <dbReference type="NCBI Taxonomy" id="51315"/>
    <lineage>
        <taxon>Eukaryota</taxon>
        <taxon>Sar</taxon>
        <taxon>Alveolata</taxon>
        <taxon>Apicomplexa</taxon>
        <taxon>Conoidasida</taxon>
        <taxon>Coccidia</taxon>
        <taxon>Eucoccidiorida</taxon>
        <taxon>Eimeriorina</taxon>
        <taxon>Eimeriidae</taxon>
        <taxon>Eimeria</taxon>
    </lineage>
</organism>
<reference evidence="1" key="1">
    <citation type="submission" date="2013-10" db="EMBL/GenBank/DDBJ databases">
        <title>Genomic analysis of the causative agents of coccidiosis in chickens.</title>
        <authorList>
            <person name="Reid A.J."/>
            <person name="Blake D."/>
            <person name="Billington K."/>
            <person name="Browne H."/>
            <person name="Dunn M."/>
            <person name="Hung S."/>
            <person name="Kawahara F."/>
            <person name="Miranda-Saavedra D."/>
            <person name="Mourier T."/>
            <person name="Nagra H."/>
            <person name="Otto T.D."/>
            <person name="Rawlings N."/>
            <person name="Sanchez A."/>
            <person name="Sanders M."/>
            <person name="Subramaniam C."/>
            <person name="Tay Y."/>
            <person name="Dear P."/>
            <person name="Doerig C."/>
            <person name="Gruber A."/>
            <person name="Parkinson J."/>
            <person name="Shirley M."/>
            <person name="Wan K.L."/>
            <person name="Berriman M."/>
            <person name="Tomley F."/>
            <person name="Pain A."/>
        </authorList>
    </citation>
    <scope>NUCLEOTIDE SEQUENCE [LARGE SCALE GENOMIC DNA]</scope>
    <source>
        <strain evidence="1">Houghton</strain>
    </source>
</reference>
<reference evidence="1" key="2">
    <citation type="submission" date="2013-10" db="EMBL/GenBank/DDBJ databases">
        <authorList>
            <person name="Aslett M."/>
        </authorList>
    </citation>
    <scope>NUCLEOTIDE SEQUENCE [LARGE SCALE GENOMIC DNA]</scope>
    <source>
        <strain evidence="1">Houghton</strain>
    </source>
</reference>
<dbReference type="Proteomes" id="UP000030754">
    <property type="component" value="Unassembled WGS sequence"/>
</dbReference>
<name>U6MJV5_9EIME</name>
<dbReference type="AlphaFoldDB" id="U6MJV5"/>
<dbReference type="RefSeq" id="XP_013440096.1">
    <property type="nucleotide sequence ID" value="XM_013584642.1"/>
</dbReference>
<sequence length="92" mass="10294">MVVMRMQNVSKERRELWDADAPQSKNADVQVVAMLKGRALGSWEADHESGEPRSLVLLRASLVCHKAVIHVGSQLVRLKLPLNLALIEPIWS</sequence>
<proteinExistence type="predicted"/>
<evidence type="ECO:0000313" key="1">
    <source>
        <dbReference type="EMBL" id="CDJ62734.1"/>
    </source>
</evidence>
<evidence type="ECO:0000313" key="2">
    <source>
        <dbReference type="Proteomes" id="UP000030754"/>
    </source>
</evidence>
<gene>
    <name evidence="1" type="ORF">ENH_00024240</name>
</gene>